<dbReference type="EMBL" id="FOWR01000003">
    <property type="protein sequence ID" value="SFO83951.1"/>
    <property type="molecule type" value="Genomic_DNA"/>
</dbReference>
<accession>A0A1I5KH60</accession>
<dbReference type="GeneID" id="35872841"/>
<dbReference type="SUPFAM" id="SSF55298">
    <property type="entry name" value="YjgF-like"/>
    <property type="match status" value="1"/>
</dbReference>
<gene>
    <name evidence="2" type="ORF">SAMN03084138_00634</name>
</gene>
<dbReference type="GO" id="GO:0019239">
    <property type="term" value="F:deaminase activity"/>
    <property type="evidence" value="ECO:0007669"/>
    <property type="project" value="TreeGrafter"/>
</dbReference>
<organism evidence="2 3">
    <name type="scientific">Enterovibrio norvegicus DSM 15893</name>
    <dbReference type="NCBI Taxonomy" id="1121869"/>
    <lineage>
        <taxon>Bacteria</taxon>
        <taxon>Pseudomonadati</taxon>
        <taxon>Pseudomonadota</taxon>
        <taxon>Gammaproteobacteria</taxon>
        <taxon>Vibrionales</taxon>
        <taxon>Vibrionaceae</taxon>
        <taxon>Enterovibrio</taxon>
    </lineage>
</organism>
<dbReference type="NCBIfam" id="TIGR00004">
    <property type="entry name" value="Rid family detoxifying hydrolase"/>
    <property type="match status" value="1"/>
</dbReference>
<dbReference type="AlphaFoldDB" id="A0A1I5KH60"/>
<dbReference type="RefSeq" id="WP_074925249.1">
    <property type="nucleotide sequence ID" value="NZ_FOWR01000003.1"/>
</dbReference>
<dbReference type="InterPro" id="IPR035959">
    <property type="entry name" value="RutC-like_sf"/>
</dbReference>
<reference evidence="2 3" key="1">
    <citation type="submission" date="2016-10" db="EMBL/GenBank/DDBJ databases">
        <authorList>
            <person name="de Groot N.N."/>
        </authorList>
    </citation>
    <scope>NUCLEOTIDE SEQUENCE [LARGE SCALE GENOMIC DNA]</scope>
    <source>
        <strain evidence="2 3">DSM 15893</strain>
    </source>
</reference>
<sequence>MRHLFILFTVGFSILTVQPVLAKQHEGIEFLNSGAVLPKTLPFSEAVRVGKTLYLSGQIGILPGTLTLAPGGIEAESKQTMENIKTSLSANGYAMSDLVKCTVLLADMSEWQTFNGIYKRYFSDRYPARSAIGATGLALGAKVEVECIAAVD</sequence>
<evidence type="ECO:0000313" key="3">
    <source>
        <dbReference type="Proteomes" id="UP000182692"/>
    </source>
</evidence>
<dbReference type="Gene3D" id="3.30.1330.40">
    <property type="entry name" value="RutC-like"/>
    <property type="match status" value="1"/>
</dbReference>
<dbReference type="PANTHER" id="PTHR11803">
    <property type="entry name" value="2-IMINOBUTANOATE/2-IMINOPROPANOATE DEAMINASE RIDA"/>
    <property type="match status" value="1"/>
</dbReference>
<dbReference type="STRING" id="1121869.SAMN03084138_00634"/>
<comment type="similarity">
    <text evidence="1">Belongs to the RutC family.</text>
</comment>
<dbReference type="Pfam" id="PF01042">
    <property type="entry name" value="Ribonuc_L-PSP"/>
    <property type="match status" value="1"/>
</dbReference>
<dbReference type="FunFam" id="3.30.1330.40:FF:000001">
    <property type="entry name" value="L-PSP family endoribonuclease"/>
    <property type="match status" value="1"/>
</dbReference>
<name>A0A1I5KH60_9GAMM</name>
<proteinExistence type="inferred from homology"/>
<dbReference type="InterPro" id="IPR006175">
    <property type="entry name" value="YjgF/YER057c/UK114"/>
</dbReference>
<dbReference type="CDD" id="cd00448">
    <property type="entry name" value="YjgF_YER057c_UK114_family"/>
    <property type="match status" value="1"/>
</dbReference>
<dbReference type="GO" id="GO:0005829">
    <property type="term" value="C:cytosol"/>
    <property type="evidence" value="ECO:0007669"/>
    <property type="project" value="TreeGrafter"/>
</dbReference>
<dbReference type="InterPro" id="IPR006056">
    <property type="entry name" value="RidA"/>
</dbReference>
<protein>
    <submittedName>
        <fullName evidence="2">Reactive intermediate/imine deaminase</fullName>
    </submittedName>
</protein>
<evidence type="ECO:0000313" key="2">
    <source>
        <dbReference type="EMBL" id="SFO83951.1"/>
    </source>
</evidence>
<dbReference type="Proteomes" id="UP000182692">
    <property type="component" value="Unassembled WGS sequence"/>
</dbReference>
<dbReference type="OrthoDB" id="9803101at2"/>
<evidence type="ECO:0000256" key="1">
    <source>
        <dbReference type="ARBA" id="ARBA00010552"/>
    </source>
</evidence>
<dbReference type="PANTHER" id="PTHR11803:SF39">
    <property type="entry name" value="2-IMINOBUTANOATE_2-IMINOPROPANOATE DEAMINASE"/>
    <property type="match status" value="1"/>
</dbReference>